<evidence type="ECO:0000313" key="2">
    <source>
        <dbReference type="Proteomes" id="UP000799423"/>
    </source>
</evidence>
<reference evidence="1" key="1">
    <citation type="submission" date="2020-01" db="EMBL/GenBank/DDBJ databases">
        <authorList>
            <consortium name="DOE Joint Genome Institute"/>
            <person name="Haridas S."/>
            <person name="Albert R."/>
            <person name="Binder M."/>
            <person name="Bloem J."/>
            <person name="Labutti K."/>
            <person name="Salamov A."/>
            <person name="Andreopoulos B."/>
            <person name="Baker S.E."/>
            <person name="Barry K."/>
            <person name="Bills G."/>
            <person name="Bluhm B.H."/>
            <person name="Cannon C."/>
            <person name="Castanera R."/>
            <person name="Culley D.E."/>
            <person name="Daum C."/>
            <person name="Ezra D."/>
            <person name="Gonzalez J.B."/>
            <person name="Henrissat B."/>
            <person name="Kuo A."/>
            <person name="Liang C."/>
            <person name="Lipzen A."/>
            <person name="Lutzoni F."/>
            <person name="Magnuson J."/>
            <person name="Mondo S."/>
            <person name="Nolan M."/>
            <person name="Ohm R."/>
            <person name="Pangilinan J."/>
            <person name="Park H.-J."/>
            <person name="Ramirez L."/>
            <person name="Alfaro M."/>
            <person name="Sun H."/>
            <person name="Tritt A."/>
            <person name="Yoshinaga Y."/>
            <person name="Zwiers L.-H."/>
            <person name="Turgeon B.G."/>
            <person name="Goodwin S.B."/>
            <person name="Spatafora J.W."/>
            <person name="Crous P.W."/>
            <person name="Grigoriev I.V."/>
        </authorList>
    </citation>
    <scope>NUCLEOTIDE SEQUENCE</scope>
    <source>
        <strain evidence="1">IPT5</strain>
    </source>
</reference>
<sequence>MSLVYGNALLTIIAAPDRTEDASMGLAGHREPSDTRRQAFFNVRDFEFGVPKPCLVNLLSYTKWETRGWTFQESYLSRRSLYFTSQQLYFQCTCGIRCENTSGEGQVPSAFISHITNMWNPRNPHALDPEIDYGDLILSHTRYDSDQRALRSYDNFVCYYLRRELSFDSDILNAFQGIEQVFRKSMSSEFYAGLPVKWLDHALLSQLIGPG</sequence>
<dbReference type="OrthoDB" id="5135333at2759"/>
<gene>
    <name evidence="1" type="ORF">T440DRAFT_541598</name>
</gene>
<evidence type="ECO:0008006" key="3">
    <source>
        <dbReference type="Google" id="ProtNLM"/>
    </source>
</evidence>
<dbReference type="PANTHER" id="PTHR33112:SF12">
    <property type="entry name" value="HETEROKARYON INCOMPATIBILITY DOMAIN-CONTAINING PROTEIN"/>
    <property type="match status" value="1"/>
</dbReference>
<dbReference type="Proteomes" id="UP000799423">
    <property type="component" value="Unassembled WGS sequence"/>
</dbReference>
<keyword evidence="2" id="KW-1185">Reference proteome</keyword>
<proteinExistence type="predicted"/>
<dbReference type="PANTHER" id="PTHR33112">
    <property type="entry name" value="DOMAIN PROTEIN, PUTATIVE-RELATED"/>
    <property type="match status" value="1"/>
</dbReference>
<evidence type="ECO:0000313" key="1">
    <source>
        <dbReference type="EMBL" id="KAF2846309.1"/>
    </source>
</evidence>
<accession>A0A6A7AVU1</accession>
<name>A0A6A7AVU1_9PLEO</name>
<organism evidence="1 2">
    <name type="scientific">Plenodomus tracheiphilus IPT5</name>
    <dbReference type="NCBI Taxonomy" id="1408161"/>
    <lineage>
        <taxon>Eukaryota</taxon>
        <taxon>Fungi</taxon>
        <taxon>Dikarya</taxon>
        <taxon>Ascomycota</taxon>
        <taxon>Pezizomycotina</taxon>
        <taxon>Dothideomycetes</taxon>
        <taxon>Pleosporomycetidae</taxon>
        <taxon>Pleosporales</taxon>
        <taxon>Pleosporineae</taxon>
        <taxon>Leptosphaeriaceae</taxon>
        <taxon>Plenodomus</taxon>
    </lineage>
</organism>
<protein>
    <recommendedName>
        <fullName evidence="3">Heterokaryon incompatibility domain-containing protein</fullName>
    </recommendedName>
</protein>
<dbReference type="EMBL" id="MU006336">
    <property type="protein sequence ID" value="KAF2846309.1"/>
    <property type="molecule type" value="Genomic_DNA"/>
</dbReference>
<dbReference type="AlphaFoldDB" id="A0A6A7AVU1"/>